<dbReference type="PANTHER" id="PTHR31973:SF191">
    <property type="entry name" value="OS05G0489400 PROTEIN"/>
    <property type="match status" value="1"/>
</dbReference>
<keyword evidence="2 4" id="KW-0863">Zinc-finger</keyword>
<evidence type="ECO:0000313" key="7">
    <source>
        <dbReference type="EnsemblPlants" id="TuG1812G0100004109.01.T01"/>
    </source>
</evidence>
<accession>A0A8R7P3Z8</accession>
<keyword evidence="8" id="KW-1185">Reference proteome</keyword>
<dbReference type="Pfam" id="PF04434">
    <property type="entry name" value="SWIM"/>
    <property type="match status" value="1"/>
</dbReference>
<keyword evidence="3" id="KW-0862">Zinc</keyword>
<feature type="compositionally biased region" description="Basic and acidic residues" evidence="5">
    <location>
        <begin position="214"/>
        <end position="223"/>
    </location>
</feature>
<reference evidence="7" key="3">
    <citation type="submission" date="2022-06" db="UniProtKB">
        <authorList>
            <consortium name="EnsemblPlants"/>
        </authorList>
    </citation>
    <scope>IDENTIFICATION</scope>
</reference>
<dbReference type="Gramene" id="TuG1812G0100004109.01.T01">
    <property type="protein sequence ID" value="TuG1812G0100004109.01.T01"/>
    <property type="gene ID" value="TuG1812G0100004109.01"/>
</dbReference>
<dbReference type="SMART" id="SM00575">
    <property type="entry name" value="ZnF_PMZ"/>
    <property type="match status" value="1"/>
</dbReference>
<dbReference type="AlphaFoldDB" id="A0A8R7P3Z8"/>
<feature type="domain" description="SWIM-type" evidence="6">
    <location>
        <begin position="123"/>
        <end position="155"/>
    </location>
</feature>
<evidence type="ECO:0000256" key="4">
    <source>
        <dbReference type="PROSITE-ProRule" id="PRU00325"/>
    </source>
</evidence>
<evidence type="ECO:0000256" key="5">
    <source>
        <dbReference type="SAM" id="MobiDB-lite"/>
    </source>
</evidence>
<evidence type="ECO:0000256" key="1">
    <source>
        <dbReference type="ARBA" id="ARBA00022723"/>
    </source>
</evidence>
<dbReference type="InterPro" id="IPR007527">
    <property type="entry name" value="Znf_SWIM"/>
</dbReference>
<evidence type="ECO:0000259" key="6">
    <source>
        <dbReference type="PROSITE" id="PS50966"/>
    </source>
</evidence>
<keyword evidence="1" id="KW-0479">Metal-binding</keyword>
<dbReference type="EnsemblPlants" id="TuG1812G0100004109.01.T01">
    <property type="protein sequence ID" value="TuG1812G0100004109.01.T01"/>
    <property type="gene ID" value="TuG1812G0100004109.01"/>
</dbReference>
<protein>
    <recommendedName>
        <fullName evidence="6">SWIM-type domain-containing protein</fullName>
    </recommendedName>
</protein>
<dbReference type="GO" id="GO:0008270">
    <property type="term" value="F:zinc ion binding"/>
    <property type="evidence" value="ECO:0007669"/>
    <property type="project" value="UniProtKB-KW"/>
</dbReference>
<dbReference type="Proteomes" id="UP000015106">
    <property type="component" value="Chromosome 1"/>
</dbReference>
<dbReference type="PANTHER" id="PTHR31973">
    <property type="entry name" value="POLYPROTEIN, PUTATIVE-RELATED"/>
    <property type="match status" value="1"/>
</dbReference>
<feature type="compositionally biased region" description="Basic residues" evidence="5">
    <location>
        <begin position="202"/>
        <end position="213"/>
    </location>
</feature>
<proteinExistence type="predicted"/>
<sequence>MNHMLVLSKEAHDWLEELDPPTWVRAFQKEFPKCDVLLNNNCEVFNKYILEAREMPLISMCQRIKGQIMGRNYGKQQETLKWHGTICPKIRKKLDKNVELARTCLAAPAGKGMFVVNDRGVDFSVDTRLEKCSCRRWDLSGIPCCHGVSALRLDNIPLESRVNSCYSIETYHKAYEHVIMHCKDVTEWAKMKGAHITPPPLQKKKGRKAKNRRKQPEEKEGKRGVKITRKGAVIHCGYCGGPGHNINGCLDWKLGLKPKKKREKHKVRAEPDVSSSDEEEVGMTQEINLQTAGVLQHDPPLYVPEMIATLAQERESR</sequence>
<name>A0A8R7P3Z8_TRIUA</name>
<dbReference type="PROSITE" id="PS50966">
    <property type="entry name" value="ZF_SWIM"/>
    <property type="match status" value="1"/>
</dbReference>
<evidence type="ECO:0000256" key="3">
    <source>
        <dbReference type="ARBA" id="ARBA00022833"/>
    </source>
</evidence>
<organism evidence="7 8">
    <name type="scientific">Triticum urartu</name>
    <name type="common">Red wild einkorn</name>
    <name type="synonym">Crithodium urartu</name>
    <dbReference type="NCBI Taxonomy" id="4572"/>
    <lineage>
        <taxon>Eukaryota</taxon>
        <taxon>Viridiplantae</taxon>
        <taxon>Streptophyta</taxon>
        <taxon>Embryophyta</taxon>
        <taxon>Tracheophyta</taxon>
        <taxon>Spermatophyta</taxon>
        <taxon>Magnoliopsida</taxon>
        <taxon>Liliopsida</taxon>
        <taxon>Poales</taxon>
        <taxon>Poaceae</taxon>
        <taxon>BOP clade</taxon>
        <taxon>Pooideae</taxon>
        <taxon>Triticodae</taxon>
        <taxon>Triticeae</taxon>
        <taxon>Triticinae</taxon>
        <taxon>Triticum</taxon>
    </lineage>
</organism>
<dbReference type="InterPro" id="IPR006564">
    <property type="entry name" value="Znf_PMZ"/>
</dbReference>
<evidence type="ECO:0000313" key="8">
    <source>
        <dbReference type="Proteomes" id="UP000015106"/>
    </source>
</evidence>
<evidence type="ECO:0000256" key="2">
    <source>
        <dbReference type="ARBA" id="ARBA00022771"/>
    </source>
</evidence>
<feature type="region of interest" description="Disordered" evidence="5">
    <location>
        <begin position="260"/>
        <end position="282"/>
    </location>
</feature>
<reference evidence="7" key="2">
    <citation type="submission" date="2018-03" db="EMBL/GenBank/DDBJ databases">
        <title>The Triticum urartu genome reveals the dynamic nature of wheat genome evolution.</title>
        <authorList>
            <person name="Ling H."/>
            <person name="Ma B."/>
            <person name="Shi X."/>
            <person name="Liu H."/>
            <person name="Dong L."/>
            <person name="Sun H."/>
            <person name="Cao Y."/>
            <person name="Gao Q."/>
            <person name="Zheng S."/>
            <person name="Li Y."/>
            <person name="Yu Y."/>
            <person name="Du H."/>
            <person name="Qi M."/>
            <person name="Li Y."/>
            <person name="Yu H."/>
            <person name="Cui Y."/>
            <person name="Wang N."/>
            <person name="Chen C."/>
            <person name="Wu H."/>
            <person name="Zhao Y."/>
            <person name="Zhang J."/>
            <person name="Li Y."/>
            <person name="Zhou W."/>
            <person name="Zhang B."/>
            <person name="Hu W."/>
            <person name="Eijk M."/>
            <person name="Tang J."/>
            <person name="Witsenboer H."/>
            <person name="Zhao S."/>
            <person name="Li Z."/>
            <person name="Zhang A."/>
            <person name="Wang D."/>
            <person name="Liang C."/>
        </authorList>
    </citation>
    <scope>NUCLEOTIDE SEQUENCE [LARGE SCALE GENOMIC DNA]</scope>
    <source>
        <strain evidence="7">cv. G1812</strain>
    </source>
</reference>
<reference evidence="8" key="1">
    <citation type="journal article" date="2013" name="Nature">
        <title>Draft genome of the wheat A-genome progenitor Triticum urartu.</title>
        <authorList>
            <person name="Ling H.Q."/>
            <person name="Zhao S."/>
            <person name="Liu D."/>
            <person name="Wang J."/>
            <person name="Sun H."/>
            <person name="Zhang C."/>
            <person name="Fan H."/>
            <person name="Li D."/>
            <person name="Dong L."/>
            <person name="Tao Y."/>
            <person name="Gao C."/>
            <person name="Wu H."/>
            <person name="Li Y."/>
            <person name="Cui Y."/>
            <person name="Guo X."/>
            <person name="Zheng S."/>
            <person name="Wang B."/>
            <person name="Yu K."/>
            <person name="Liang Q."/>
            <person name="Yang W."/>
            <person name="Lou X."/>
            <person name="Chen J."/>
            <person name="Feng M."/>
            <person name="Jian J."/>
            <person name="Zhang X."/>
            <person name="Luo G."/>
            <person name="Jiang Y."/>
            <person name="Liu J."/>
            <person name="Wang Z."/>
            <person name="Sha Y."/>
            <person name="Zhang B."/>
            <person name="Wu H."/>
            <person name="Tang D."/>
            <person name="Shen Q."/>
            <person name="Xue P."/>
            <person name="Zou S."/>
            <person name="Wang X."/>
            <person name="Liu X."/>
            <person name="Wang F."/>
            <person name="Yang Y."/>
            <person name="An X."/>
            <person name="Dong Z."/>
            <person name="Zhang K."/>
            <person name="Zhang X."/>
            <person name="Luo M.C."/>
            <person name="Dvorak J."/>
            <person name="Tong Y."/>
            <person name="Wang J."/>
            <person name="Yang H."/>
            <person name="Li Z."/>
            <person name="Wang D."/>
            <person name="Zhang A."/>
            <person name="Wang J."/>
        </authorList>
    </citation>
    <scope>NUCLEOTIDE SEQUENCE</scope>
    <source>
        <strain evidence="8">cv. G1812</strain>
    </source>
</reference>
<feature type="region of interest" description="Disordered" evidence="5">
    <location>
        <begin position="194"/>
        <end position="224"/>
    </location>
</feature>